<gene>
    <name evidence="2" type="ORF">LACBIDRAFT_334885</name>
</gene>
<evidence type="ECO:0000256" key="1">
    <source>
        <dbReference type="SAM" id="MobiDB-lite"/>
    </source>
</evidence>
<evidence type="ECO:0000313" key="3">
    <source>
        <dbReference type="Proteomes" id="UP000001194"/>
    </source>
</evidence>
<feature type="region of interest" description="Disordered" evidence="1">
    <location>
        <begin position="78"/>
        <end position="103"/>
    </location>
</feature>
<dbReference type="EMBL" id="DS547161">
    <property type="protein sequence ID" value="EDQ99648.1"/>
    <property type="molecule type" value="Genomic_DNA"/>
</dbReference>
<protein>
    <submittedName>
        <fullName evidence="2">Predicted protein</fullName>
    </submittedName>
</protein>
<dbReference type="AlphaFoldDB" id="B0E0N5"/>
<keyword evidence="3" id="KW-1185">Reference proteome</keyword>
<dbReference type="InParanoid" id="B0E0N5"/>
<proteinExistence type="predicted"/>
<dbReference type="RefSeq" id="XP_001889759.1">
    <property type="nucleotide sequence ID" value="XM_001889724.1"/>
</dbReference>
<dbReference type="Proteomes" id="UP000001194">
    <property type="component" value="Unassembled WGS sequence"/>
</dbReference>
<dbReference type="KEGG" id="lbc:LACBIDRAFT_334885"/>
<organism evidence="3">
    <name type="scientific">Laccaria bicolor (strain S238N-H82 / ATCC MYA-4686)</name>
    <name type="common">Bicoloured deceiver</name>
    <name type="synonym">Laccaria laccata var. bicolor</name>
    <dbReference type="NCBI Taxonomy" id="486041"/>
    <lineage>
        <taxon>Eukaryota</taxon>
        <taxon>Fungi</taxon>
        <taxon>Dikarya</taxon>
        <taxon>Basidiomycota</taxon>
        <taxon>Agaricomycotina</taxon>
        <taxon>Agaricomycetes</taxon>
        <taxon>Agaricomycetidae</taxon>
        <taxon>Agaricales</taxon>
        <taxon>Agaricineae</taxon>
        <taxon>Hydnangiaceae</taxon>
        <taxon>Laccaria</taxon>
    </lineage>
</organism>
<dbReference type="HOGENOM" id="CLU_2264235_0_0_1"/>
<reference evidence="2 3" key="1">
    <citation type="journal article" date="2008" name="Nature">
        <title>The genome of Laccaria bicolor provides insights into mycorrhizal symbiosis.</title>
        <authorList>
            <person name="Martin F."/>
            <person name="Aerts A."/>
            <person name="Ahren D."/>
            <person name="Brun A."/>
            <person name="Danchin E.G.J."/>
            <person name="Duchaussoy F."/>
            <person name="Gibon J."/>
            <person name="Kohler A."/>
            <person name="Lindquist E."/>
            <person name="Pereda V."/>
            <person name="Salamov A."/>
            <person name="Shapiro H.J."/>
            <person name="Wuyts J."/>
            <person name="Blaudez D."/>
            <person name="Buee M."/>
            <person name="Brokstein P."/>
            <person name="Canbaeck B."/>
            <person name="Cohen D."/>
            <person name="Courty P.E."/>
            <person name="Coutinho P.M."/>
            <person name="Delaruelle C."/>
            <person name="Detter J.C."/>
            <person name="Deveau A."/>
            <person name="DiFazio S."/>
            <person name="Duplessis S."/>
            <person name="Fraissinet-Tachet L."/>
            <person name="Lucic E."/>
            <person name="Frey-Klett P."/>
            <person name="Fourrey C."/>
            <person name="Feussner I."/>
            <person name="Gay G."/>
            <person name="Grimwood J."/>
            <person name="Hoegger P.J."/>
            <person name="Jain P."/>
            <person name="Kilaru S."/>
            <person name="Labbe J."/>
            <person name="Lin Y.C."/>
            <person name="Legue V."/>
            <person name="Le Tacon F."/>
            <person name="Marmeisse R."/>
            <person name="Melayah D."/>
            <person name="Montanini B."/>
            <person name="Muratet M."/>
            <person name="Nehls U."/>
            <person name="Niculita-Hirzel H."/>
            <person name="Oudot-Le Secq M.P."/>
            <person name="Peter M."/>
            <person name="Quesneville H."/>
            <person name="Rajashekar B."/>
            <person name="Reich M."/>
            <person name="Rouhier N."/>
            <person name="Schmutz J."/>
            <person name="Yin T."/>
            <person name="Chalot M."/>
            <person name="Henrissat B."/>
            <person name="Kuees U."/>
            <person name="Lucas S."/>
            <person name="Van de Peer Y."/>
            <person name="Podila G.K."/>
            <person name="Polle A."/>
            <person name="Pukkila P.J."/>
            <person name="Richardson P.M."/>
            <person name="Rouze P."/>
            <person name="Sanders I.R."/>
            <person name="Stajich J.E."/>
            <person name="Tunlid A."/>
            <person name="Tuskan G."/>
            <person name="Grigoriev I.V."/>
        </authorList>
    </citation>
    <scope>NUCLEOTIDE SEQUENCE [LARGE SCALE GENOMIC DNA]</scope>
    <source>
        <strain evidence="3">S238N-H82 / ATCC MYA-4686</strain>
    </source>
</reference>
<accession>B0E0N5</accession>
<evidence type="ECO:0000313" key="2">
    <source>
        <dbReference type="EMBL" id="EDQ99648.1"/>
    </source>
</evidence>
<name>B0E0N5_LACBS</name>
<sequence length="103" mass="11732">MSLGSSRLSTNWTASLHSHAVGWDDRRNGRSSRIFELENVDAKRKWFLTVQGAKGKWYRTALTFTPLPNDHSMHWWRHARGDLSPTQPGTETPFKSAPVKRAG</sequence>
<dbReference type="GeneID" id="6085380"/>